<dbReference type="GeneID" id="106569593"/>
<sequence>MMDHGAGSNIENQVDRVTEFIGPLDRATAFIGPLDRATAFIGPLDTATAFIGPLDTATAFIGPLDTATAFIGPLDTATAFIGPLDTATAFNGPLDTATAFNGPLDTATAFNGPLDTATAFNGPLDTATAFNGPLDTATAFNGPLDTATAFSGPLDTATAFSGPLDTATAFSGPLDRATAFIRQGNTTYGNNAIQKLPIGNHQDLEEEENQDPLILLEEQLAEGQEKLSELCQSQSGHCGEEETSVLEFVIKTEKEEEHSGFSQAGCQRSTVKQQNPLSSEFVMDERDSQLWSSIVQGNDDIVIETDFPDFSYVAEQYSESFPDRSEAQPQPLSSPVEGPSKSAISPLQRPCNGSMYNKVFQKEKVSASQSVSSSFQCRPQINHSQQQTRQRDQVFSQRNNHIPPSRPQDTGHTAERSFGLGDTDRPTASHLGIRLNNNTFTSGGLRSFTMPHYNTKNHWGTAITEKVFSCSQCGKSFSRLSYLKIHQRSHTGERPFRCTVCGKSFHCSSHLTIHHRIHTGERPYSCATCGKRFTQQSSLKTHQSVHSGERPYGCSQCGKTFTLLHHLKRHRIIHAGYS</sequence>
<accession>A0A1S3M070</accession>
<evidence type="ECO:0000256" key="3">
    <source>
        <dbReference type="ARBA" id="ARBA00022737"/>
    </source>
</evidence>
<evidence type="ECO:0000256" key="5">
    <source>
        <dbReference type="ARBA" id="ARBA00022833"/>
    </source>
</evidence>
<keyword evidence="10" id="KW-1185">Reference proteome</keyword>
<keyword evidence="6" id="KW-0539">Nucleus</keyword>
<evidence type="ECO:0000313" key="10">
    <source>
        <dbReference type="Proteomes" id="UP001652741"/>
    </source>
</evidence>
<dbReference type="InterPro" id="IPR050331">
    <property type="entry name" value="Zinc_finger"/>
</dbReference>
<feature type="compositionally biased region" description="Polar residues" evidence="8">
    <location>
        <begin position="375"/>
        <end position="411"/>
    </location>
</feature>
<keyword evidence="5" id="KW-0862">Zinc</keyword>
<feature type="domain" description="C2H2-type" evidence="9">
    <location>
        <begin position="496"/>
        <end position="523"/>
    </location>
</feature>
<organism evidence="10 11">
    <name type="scientific">Salmo salar</name>
    <name type="common">Atlantic salmon</name>
    <dbReference type="NCBI Taxonomy" id="8030"/>
    <lineage>
        <taxon>Eukaryota</taxon>
        <taxon>Metazoa</taxon>
        <taxon>Chordata</taxon>
        <taxon>Craniata</taxon>
        <taxon>Vertebrata</taxon>
        <taxon>Euteleostomi</taxon>
        <taxon>Actinopterygii</taxon>
        <taxon>Neopterygii</taxon>
        <taxon>Teleostei</taxon>
        <taxon>Protacanthopterygii</taxon>
        <taxon>Salmoniformes</taxon>
        <taxon>Salmonidae</taxon>
        <taxon>Salmoninae</taxon>
        <taxon>Salmo</taxon>
    </lineage>
</organism>
<evidence type="ECO:0000256" key="4">
    <source>
        <dbReference type="ARBA" id="ARBA00022771"/>
    </source>
</evidence>
<feature type="domain" description="C2H2-type" evidence="9">
    <location>
        <begin position="524"/>
        <end position="551"/>
    </location>
</feature>
<dbReference type="SUPFAM" id="SSF57667">
    <property type="entry name" value="beta-beta-alpha zinc fingers"/>
    <property type="match status" value="2"/>
</dbReference>
<evidence type="ECO:0000256" key="2">
    <source>
        <dbReference type="ARBA" id="ARBA00022723"/>
    </source>
</evidence>
<reference evidence="11" key="1">
    <citation type="submission" date="2025-08" db="UniProtKB">
        <authorList>
            <consortium name="RefSeq"/>
        </authorList>
    </citation>
    <scope>IDENTIFICATION</scope>
</reference>
<dbReference type="InterPro" id="IPR013087">
    <property type="entry name" value="Znf_C2H2_type"/>
</dbReference>
<evidence type="ECO:0000256" key="6">
    <source>
        <dbReference type="ARBA" id="ARBA00023242"/>
    </source>
</evidence>
<keyword evidence="4 7" id="KW-0863">Zinc-finger</keyword>
<evidence type="ECO:0000256" key="7">
    <source>
        <dbReference type="PROSITE-ProRule" id="PRU00042"/>
    </source>
</evidence>
<evidence type="ECO:0000259" key="9">
    <source>
        <dbReference type="PROSITE" id="PS50157"/>
    </source>
</evidence>
<dbReference type="InterPro" id="IPR036236">
    <property type="entry name" value="Znf_C2H2_sf"/>
</dbReference>
<dbReference type="PROSITE" id="PS00028">
    <property type="entry name" value="ZINC_FINGER_C2H2_1"/>
    <property type="match status" value="4"/>
</dbReference>
<comment type="subcellular location">
    <subcellularLocation>
        <location evidence="1">Nucleus</location>
    </subcellularLocation>
</comment>
<dbReference type="Proteomes" id="UP001652741">
    <property type="component" value="Chromosome ssa14"/>
</dbReference>
<dbReference type="Pfam" id="PF00096">
    <property type="entry name" value="zf-C2H2"/>
    <property type="match status" value="3"/>
</dbReference>
<evidence type="ECO:0000256" key="1">
    <source>
        <dbReference type="ARBA" id="ARBA00004123"/>
    </source>
</evidence>
<keyword evidence="2" id="KW-0479">Metal-binding</keyword>
<name>A0A1S3M070_SALSA</name>
<evidence type="ECO:0000256" key="8">
    <source>
        <dbReference type="SAM" id="MobiDB-lite"/>
    </source>
</evidence>
<dbReference type="PROSITE" id="PS50157">
    <property type="entry name" value="ZINC_FINGER_C2H2_2"/>
    <property type="match status" value="4"/>
</dbReference>
<evidence type="ECO:0000313" key="11">
    <source>
        <dbReference type="RefSeq" id="XP_013996577.2"/>
    </source>
</evidence>
<feature type="domain" description="C2H2-type" evidence="9">
    <location>
        <begin position="468"/>
        <end position="495"/>
    </location>
</feature>
<dbReference type="Gene3D" id="3.30.160.60">
    <property type="entry name" value="Classic Zinc Finger"/>
    <property type="match status" value="4"/>
</dbReference>
<keyword evidence="3" id="KW-0677">Repeat</keyword>
<dbReference type="PANTHER" id="PTHR16515:SF49">
    <property type="entry name" value="GASTRULA ZINC FINGER PROTEIN XLCGF49.1-LIKE-RELATED"/>
    <property type="match status" value="1"/>
</dbReference>
<gene>
    <name evidence="11" type="primary">LOC106569593</name>
</gene>
<protein>
    <submittedName>
        <fullName evidence="11">Zinc finger protein 112 isoform X1</fullName>
    </submittedName>
</protein>
<dbReference type="PANTHER" id="PTHR16515">
    <property type="entry name" value="PR DOMAIN ZINC FINGER PROTEIN"/>
    <property type="match status" value="1"/>
</dbReference>
<proteinExistence type="predicted"/>
<feature type="region of interest" description="Disordered" evidence="8">
    <location>
        <begin position="318"/>
        <end position="350"/>
    </location>
</feature>
<dbReference type="SMART" id="SM00355">
    <property type="entry name" value="ZnF_C2H2"/>
    <property type="match status" value="4"/>
</dbReference>
<feature type="domain" description="C2H2-type" evidence="9">
    <location>
        <begin position="552"/>
        <end position="578"/>
    </location>
</feature>
<dbReference type="RefSeq" id="XP_013996577.2">
    <property type="nucleotide sequence ID" value="XM_014141102.2"/>
</dbReference>
<feature type="region of interest" description="Disordered" evidence="8">
    <location>
        <begin position="371"/>
        <end position="435"/>
    </location>
</feature>